<gene>
    <name evidence="1" type="ORF">NBRC116585_17430</name>
</gene>
<dbReference type="EMBL" id="BAABWH010000004">
    <property type="protein sequence ID" value="GAA6145625.1"/>
    <property type="molecule type" value="Genomic_DNA"/>
</dbReference>
<dbReference type="InterPro" id="IPR012675">
    <property type="entry name" value="Beta-grasp_dom_sf"/>
</dbReference>
<evidence type="ECO:0000313" key="1">
    <source>
        <dbReference type="EMBL" id="GAA6145625.1"/>
    </source>
</evidence>
<dbReference type="RefSeq" id="WP_353294649.1">
    <property type="nucleotide sequence ID" value="NZ_BAABWH010000004.1"/>
</dbReference>
<dbReference type="Gene3D" id="3.10.20.30">
    <property type="match status" value="1"/>
</dbReference>
<dbReference type="SUPFAM" id="SSF54285">
    <property type="entry name" value="MoaD/ThiS"/>
    <property type="match status" value="1"/>
</dbReference>
<dbReference type="NCBIfam" id="TIGR01683">
    <property type="entry name" value="thiS"/>
    <property type="match status" value="1"/>
</dbReference>
<comment type="caution">
    <text evidence="1">The sequence shown here is derived from an EMBL/GenBank/DDBJ whole genome shotgun (WGS) entry which is preliminary data.</text>
</comment>
<keyword evidence="2" id="KW-1185">Reference proteome</keyword>
<dbReference type="InterPro" id="IPR016155">
    <property type="entry name" value="Mopterin_synth/thiamin_S_b"/>
</dbReference>
<dbReference type="Proteomes" id="UP001481413">
    <property type="component" value="Unassembled WGS sequence"/>
</dbReference>
<organism evidence="1 2">
    <name type="scientific">Thalassolituus maritimus</name>
    <dbReference type="NCBI Taxonomy" id="484498"/>
    <lineage>
        <taxon>Bacteria</taxon>
        <taxon>Pseudomonadati</taxon>
        <taxon>Pseudomonadota</taxon>
        <taxon>Gammaproteobacteria</taxon>
        <taxon>Oceanospirillales</taxon>
        <taxon>Oceanospirillaceae</taxon>
        <taxon>Thalassolituus</taxon>
    </lineage>
</organism>
<sequence length="69" mass="7630">MKLVINGESTEVVTPESLFDLVVNHLQYPDESGRYIVAVNSELVTKDRWKDVALKDNDLVDILGVITGG</sequence>
<evidence type="ECO:0000313" key="2">
    <source>
        <dbReference type="Proteomes" id="UP001481413"/>
    </source>
</evidence>
<dbReference type="CDD" id="cd00565">
    <property type="entry name" value="Ubl_ThiS"/>
    <property type="match status" value="1"/>
</dbReference>
<dbReference type="PANTHER" id="PTHR34472">
    <property type="entry name" value="SULFUR CARRIER PROTEIN THIS"/>
    <property type="match status" value="1"/>
</dbReference>
<dbReference type="PANTHER" id="PTHR34472:SF1">
    <property type="entry name" value="SULFUR CARRIER PROTEIN THIS"/>
    <property type="match status" value="1"/>
</dbReference>
<dbReference type="Pfam" id="PF02597">
    <property type="entry name" value="ThiS"/>
    <property type="match status" value="1"/>
</dbReference>
<name>A0ABP9ZZQ7_9GAMM</name>
<accession>A0ABP9ZZQ7</accession>
<dbReference type="InterPro" id="IPR003749">
    <property type="entry name" value="ThiS/MoaD-like"/>
</dbReference>
<protein>
    <recommendedName>
        <fullName evidence="3">Thiamine biosynthesis protein ThiS</fullName>
    </recommendedName>
</protein>
<evidence type="ECO:0008006" key="3">
    <source>
        <dbReference type="Google" id="ProtNLM"/>
    </source>
</evidence>
<proteinExistence type="predicted"/>
<reference evidence="1 2" key="1">
    <citation type="submission" date="2024-04" db="EMBL/GenBank/DDBJ databases">
        <title>Draft genome sequence of Thalassolituus maritimus NBRC 116585.</title>
        <authorList>
            <person name="Miyakawa T."/>
            <person name="Kusuya Y."/>
            <person name="Miura T."/>
        </authorList>
    </citation>
    <scope>NUCLEOTIDE SEQUENCE [LARGE SCALE GENOMIC DNA]</scope>
    <source>
        <strain evidence="1 2">5NW40-0001</strain>
    </source>
</reference>
<dbReference type="InterPro" id="IPR010035">
    <property type="entry name" value="Thi_S"/>
</dbReference>